<sequence length="244" mass="26557">MSTALLLNERFVAVFPSLVRTLGALADAAVLQEIHYQLQTGGKESDGHRWVPATVRDLSDAIGLSPDAVTRTTKRLRDRGILITSNPEAFQRRTWWRVDYDALNHLAETQNGNGENAKSKPPKAPNPKSEIASSTTLKEHKELKEVITPPSGANVVKAFVDAFVSLYNEQPDKQLIGRIGRDAKRMLSEGKELGILIASAEACAQSGHGNLPASYTQTITAGKRNAPRGFAGIKEFLEDLNDAS</sequence>
<accession>A0A6J5NUP7</accession>
<protein>
    <submittedName>
        <fullName evidence="2">Uncharacterized protein</fullName>
    </submittedName>
</protein>
<evidence type="ECO:0000313" key="2">
    <source>
        <dbReference type="EMBL" id="CAB4158954.1"/>
    </source>
</evidence>
<dbReference type="InterPro" id="IPR036388">
    <property type="entry name" value="WH-like_DNA-bd_sf"/>
</dbReference>
<organism evidence="2">
    <name type="scientific">uncultured Caudovirales phage</name>
    <dbReference type="NCBI Taxonomy" id="2100421"/>
    <lineage>
        <taxon>Viruses</taxon>
        <taxon>Duplodnaviria</taxon>
        <taxon>Heunggongvirae</taxon>
        <taxon>Uroviricota</taxon>
        <taxon>Caudoviricetes</taxon>
        <taxon>Peduoviridae</taxon>
        <taxon>Maltschvirus</taxon>
        <taxon>Maltschvirus maltsch</taxon>
    </lineage>
</organism>
<dbReference type="InterPro" id="IPR036390">
    <property type="entry name" value="WH_DNA-bd_sf"/>
</dbReference>
<evidence type="ECO:0000256" key="1">
    <source>
        <dbReference type="SAM" id="MobiDB-lite"/>
    </source>
</evidence>
<gene>
    <name evidence="2" type="ORF">UFOVP711_39</name>
</gene>
<proteinExistence type="predicted"/>
<name>A0A6J5NUP7_9CAUD</name>
<dbReference type="Gene3D" id="1.10.10.10">
    <property type="entry name" value="Winged helix-like DNA-binding domain superfamily/Winged helix DNA-binding domain"/>
    <property type="match status" value="1"/>
</dbReference>
<feature type="region of interest" description="Disordered" evidence="1">
    <location>
        <begin position="109"/>
        <end position="137"/>
    </location>
</feature>
<dbReference type="SUPFAM" id="SSF46785">
    <property type="entry name" value="Winged helix' DNA-binding domain"/>
    <property type="match status" value="1"/>
</dbReference>
<dbReference type="EMBL" id="LR796677">
    <property type="protein sequence ID" value="CAB4158954.1"/>
    <property type="molecule type" value="Genomic_DNA"/>
</dbReference>
<reference evidence="2" key="1">
    <citation type="submission" date="2020-04" db="EMBL/GenBank/DDBJ databases">
        <authorList>
            <person name="Chiriac C."/>
            <person name="Salcher M."/>
            <person name="Ghai R."/>
            <person name="Kavagutti S V."/>
        </authorList>
    </citation>
    <scope>NUCLEOTIDE SEQUENCE</scope>
</reference>